<evidence type="ECO:0000256" key="1">
    <source>
        <dbReference type="SAM" id="SignalP"/>
    </source>
</evidence>
<feature type="signal peptide" evidence="1">
    <location>
        <begin position="1"/>
        <end position="22"/>
    </location>
</feature>
<dbReference type="EMBL" id="CP040896">
    <property type="protein sequence ID" value="QDA58665.1"/>
    <property type="molecule type" value="Genomic_DNA"/>
</dbReference>
<dbReference type="KEGG" id="hyj:FHG12_00470"/>
<feature type="chain" id="PRO_5022890997" evidence="1">
    <location>
        <begin position="23"/>
        <end position="313"/>
    </location>
</feature>
<sequence>MKRVFIGLLVAAGLALEQPASAQVVVVDSATDLPPEPLWKRSFKAGLNFTEATLSSNWRGGGVNSFGLNTLLNAKANYKLDAASWDNEADLLYAFVSNKGQGYRKNLDRIFLDTKYGRSLSPHWDTFVSLNLLTQFAAGYKYSKDANGNERAQILSSTFAPAYVTAAYGFEYHPTDYFKVRLSPFAPRLTIVGRNQRFMEALGDRPYGVRPGHSTRFEVLAAQVLAEFDKDIAKNVNLKARYLLFANYGDNFALRRIDHRLDAGLTAKVNRYINVALTGIMLYDYDQDRGLQYSQGLTLGFLYTIQNYSDDKK</sequence>
<dbReference type="OrthoDB" id="1495718at2"/>
<protein>
    <submittedName>
        <fullName evidence="2">DUF3078 domain-containing protein</fullName>
    </submittedName>
</protein>
<dbReference type="Proteomes" id="UP000305398">
    <property type="component" value="Chromosome"/>
</dbReference>
<keyword evidence="1" id="KW-0732">Signal</keyword>
<keyword evidence="3" id="KW-1185">Reference proteome</keyword>
<gene>
    <name evidence="2" type="ORF">FHG12_00470</name>
</gene>
<proteinExistence type="predicted"/>
<organism evidence="2 3">
    <name type="scientific">Hymenobacter jejuensis</name>
    <dbReference type="NCBI Taxonomy" id="2502781"/>
    <lineage>
        <taxon>Bacteria</taxon>
        <taxon>Pseudomonadati</taxon>
        <taxon>Bacteroidota</taxon>
        <taxon>Cytophagia</taxon>
        <taxon>Cytophagales</taxon>
        <taxon>Hymenobacteraceae</taxon>
        <taxon>Hymenobacter</taxon>
    </lineage>
</organism>
<dbReference type="AlphaFoldDB" id="A0A5B7ZVQ7"/>
<dbReference type="InterPro" id="IPR021428">
    <property type="entry name" value="DUF3078"/>
</dbReference>
<dbReference type="Pfam" id="PF11276">
    <property type="entry name" value="DUF3078"/>
    <property type="match status" value="1"/>
</dbReference>
<name>A0A5B7ZVQ7_9BACT</name>
<dbReference type="RefSeq" id="WP_139513545.1">
    <property type="nucleotide sequence ID" value="NZ_CP040896.1"/>
</dbReference>
<reference evidence="2 3" key="1">
    <citation type="submission" date="2019-06" db="EMBL/GenBank/DDBJ databases">
        <authorList>
            <person name="Srinivasan S."/>
        </authorList>
    </citation>
    <scope>NUCLEOTIDE SEQUENCE [LARGE SCALE GENOMIC DNA]</scope>
    <source>
        <strain evidence="2 3">17J68-5</strain>
    </source>
</reference>
<evidence type="ECO:0000313" key="3">
    <source>
        <dbReference type="Proteomes" id="UP000305398"/>
    </source>
</evidence>
<evidence type="ECO:0000313" key="2">
    <source>
        <dbReference type="EMBL" id="QDA58665.1"/>
    </source>
</evidence>
<accession>A0A5B7ZVQ7</accession>